<keyword evidence="2" id="KW-1185">Reference proteome</keyword>
<organism evidence="1 2">
    <name type="scientific">Araneus ventricosus</name>
    <name type="common">Orbweaver spider</name>
    <name type="synonym">Epeira ventricosa</name>
    <dbReference type="NCBI Taxonomy" id="182803"/>
    <lineage>
        <taxon>Eukaryota</taxon>
        <taxon>Metazoa</taxon>
        <taxon>Ecdysozoa</taxon>
        <taxon>Arthropoda</taxon>
        <taxon>Chelicerata</taxon>
        <taxon>Arachnida</taxon>
        <taxon>Araneae</taxon>
        <taxon>Araneomorphae</taxon>
        <taxon>Entelegynae</taxon>
        <taxon>Araneoidea</taxon>
        <taxon>Araneidae</taxon>
        <taxon>Araneus</taxon>
    </lineage>
</organism>
<comment type="caution">
    <text evidence="1">The sequence shown here is derived from an EMBL/GenBank/DDBJ whole genome shotgun (WGS) entry which is preliminary data.</text>
</comment>
<dbReference type="EMBL" id="BGPR01000205">
    <property type="protein sequence ID" value="GBM04657.1"/>
    <property type="molecule type" value="Genomic_DNA"/>
</dbReference>
<name>A0A4Y2CLQ0_ARAVE</name>
<dbReference type="Proteomes" id="UP000499080">
    <property type="component" value="Unassembled WGS sequence"/>
</dbReference>
<dbReference type="AlphaFoldDB" id="A0A4Y2CLQ0"/>
<gene>
    <name evidence="1" type="ORF">AVEN_75609_1</name>
</gene>
<evidence type="ECO:0000313" key="1">
    <source>
        <dbReference type="EMBL" id="GBM04657.1"/>
    </source>
</evidence>
<proteinExistence type="predicted"/>
<protein>
    <submittedName>
        <fullName evidence="1">Uncharacterized protein</fullName>
    </submittedName>
</protein>
<reference evidence="1 2" key="1">
    <citation type="journal article" date="2019" name="Sci. Rep.">
        <title>Orb-weaving spider Araneus ventricosus genome elucidates the spidroin gene catalogue.</title>
        <authorList>
            <person name="Kono N."/>
            <person name="Nakamura H."/>
            <person name="Ohtoshi R."/>
            <person name="Moran D.A.P."/>
            <person name="Shinohara A."/>
            <person name="Yoshida Y."/>
            <person name="Fujiwara M."/>
            <person name="Mori M."/>
            <person name="Tomita M."/>
            <person name="Arakawa K."/>
        </authorList>
    </citation>
    <scope>NUCLEOTIDE SEQUENCE [LARGE SCALE GENOMIC DNA]</scope>
</reference>
<sequence>MKRNQTVMAGTRTADILIAYTTMVLGTMIGEDLKKFSCSRIIRTIAISSIPIRNLPDSQHQTSYSTLLLSHVPRTNWFSVREMVEGLFY</sequence>
<accession>A0A4Y2CLQ0</accession>
<evidence type="ECO:0000313" key="2">
    <source>
        <dbReference type="Proteomes" id="UP000499080"/>
    </source>
</evidence>